<keyword evidence="3" id="KW-0862">Zinc</keyword>
<evidence type="ECO:0000256" key="2">
    <source>
        <dbReference type="ARBA" id="ARBA00022723"/>
    </source>
</evidence>
<evidence type="ECO:0000256" key="4">
    <source>
        <dbReference type="ARBA" id="ARBA00023239"/>
    </source>
</evidence>
<feature type="compositionally biased region" description="Basic and acidic residues" evidence="5">
    <location>
        <begin position="168"/>
        <end position="179"/>
    </location>
</feature>
<sequence length="179" mass="19858">MTTGTPVMTGGCQCGAVRYAVHAEPYNRHICHCRMCQKAFGGFFAPLVNVRNEDFEVTRGEIAIFRSSRDVERGFCAACGTPLTVFTDGDDHLNVAIGSFDEPARLMPEIQIGIEARMPWFAALPGLPEQTTEAAAEKYGFMDELAVIAAHNHQHPDHDTTDWPPQDRPPESRPKESER</sequence>
<name>A0AAW5QT01_9HYPH</name>
<evidence type="ECO:0000256" key="1">
    <source>
        <dbReference type="ARBA" id="ARBA00005495"/>
    </source>
</evidence>
<dbReference type="Gene3D" id="3.90.1590.10">
    <property type="entry name" value="glutathione-dependent formaldehyde- activating enzyme (gfa)"/>
    <property type="match status" value="1"/>
</dbReference>
<dbReference type="EMBL" id="JALIDZ010000002">
    <property type="protein sequence ID" value="MCT8971012.1"/>
    <property type="molecule type" value="Genomic_DNA"/>
</dbReference>
<accession>A0AAW5QT01</accession>
<dbReference type="InterPro" id="IPR006913">
    <property type="entry name" value="CENP-V/GFA"/>
</dbReference>
<dbReference type="PANTHER" id="PTHR33337">
    <property type="entry name" value="GFA DOMAIN-CONTAINING PROTEIN"/>
    <property type="match status" value="1"/>
</dbReference>
<dbReference type="Pfam" id="PF04828">
    <property type="entry name" value="GFA"/>
    <property type="match status" value="1"/>
</dbReference>
<dbReference type="GO" id="GO:0016846">
    <property type="term" value="F:carbon-sulfur lyase activity"/>
    <property type="evidence" value="ECO:0007669"/>
    <property type="project" value="InterPro"/>
</dbReference>
<dbReference type="RefSeq" id="WP_261614587.1">
    <property type="nucleotide sequence ID" value="NZ_JALIDZ010000002.1"/>
</dbReference>
<evidence type="ECO:0000256" key="3">
    <source>
        <dbReference type="ARBA" id="ARBA00022833"/>
    </source>
</evidence>
<dbReference type="SUPFAM" id="SSF51316">
    <property type="entry name" value="Mss4-like"/>
    <property type="match status" value="1"/>
</dbReference>
<proteinExistence type="inferred from homology"/>
<protein>
    <submittedName>
        <fullName evidence="7">GFA family protein</fullName>
    </submittedName>
</protein>
<feature type="domain" description="CENP-V/GFA" evidence="6">
    <location>
        <begin position="8"/>
        <end position="121"/>
    </location>
</feature>
<reference evidence="7 8" key="1">
    <citation type="submission" date="2022-04" db="EMBL/GenBank/DDBJ databases">
        <authorList>
            <person name="Ye Y.-Q."/>
            <person name="Du Z.-J."/>
        </authorList>
    </citation>
    <scope>NUCLEOTIDE SEQUENCE [LARGE SCALE GENOMIC DNA]</scope>
    <source>
        <strain evidence="7 8">A6E488</strain>
    </source>
</reference>
<keyword evidence="4" id="KW-0456">Lyase</keyword>
<evidence type="ECO:0000313" key="8">
    <source>
        <dbReference type="Proteomes" id="UP001320898"/>
    </source>
</evidence>
<dbReference type="PANTHER" id="PTHR33337:SF40">
    <property type="entry name" value="CENP-V_GFA DOMAIN-CONTAINING PROTEIN-RELATED"/>
    <property type="match status" value="1"/>
</dbReference>
<comment type="similarity">
    <text evidence="1">Belongs to the Gfa family.</text>
</comment>
<feature type="region of interest" description="Disordered" evidence="5">
    <location>
        <begin position="153"/>
        <end position="179"/>
    </location>
</feature>
<dbReference type="PROSITE" id="PS51891">
    <property type="entry name" value="CENP_V_GFA"/>
    <property type="match status" value="1"/>
</dbReference>
<dbReference type="GO" id="GO:0046872">
    <property type="term" value="F:metal ion binding"/>
    <property type="evidence" value="ECO:0007669"/>
    <property type="project" value="UniProtKB-KW"/>
</dbReference>
<dbReference type="InterPro" id="IPR011057">
    <property type="entry name" value="Mss4-like_sf"/>
</dbReference>
<keyword evidence="2" id="KW-0479">Metal-binding</keyword>
<evidence type="ECO:0000256" key="5">
    <source>
        <dbReference type="SAM" id="MobiDB-lite"/>
    </source>
</evidence>
<keyword evidence="8" id="KW-1185">Reference proteome</keyword>
<comment type="caution">
    <text evidence="7">The sequence shown here is derived from an EMBL/GenBank/DDBJ whole genome shotgun (WGS) entry which is preliminary data.</text>
</comment>
<evidence type="ECO:0000313" key="7">
    <source>
        <dbReference type="EMBL" id="MCT8971012.1"/>
    </source>
</evidence>
<dbReference type="Proteomes" id="UP001320898">
    <property type="component" value="Unassembled WGS sequence"/>
</dbReference>
<dbReference type="AlphaFoldDB" id="A0AAW5QT01"/>
<organism evidence="7 8">
    <name type="scientific">Microbaculum marinisediminis</name>
    <dbReference type="NCBI Taxonomy" id="2931392"/>
    <lineage>
        <taxon>Bacteria</taxon>
        <taxon>Pseudomonadati</taxon>
        <taxon>Pseudomonadota</taxon>
        <taxon>Alphaproteobacteria</taxon>
        <taxon>Hyphomicrobiales</taxon>
        <taxon>Tepidamorphaceae</taxon>
        <taxon>Microbaculum</taxon>
    </lineage>
</organism>
<gene>
    <name evidence="7" type="ORF">MUB46_03985</name>
</gene>
<evidence type="ECO:0000259" key="6">
    <source>
        <dbReference type="PROSITE" id="PS51891"/>
    </source>
</evidence>